<dbReference type="KEGG" id="sfa:Sfla_0830"/>
<evidence type="ECO:0000256" key="1">
    <source>
        <dbReference type="SAM" id="MobiDB-lite"/>
    </source>
</evidence>
<dbReference type="InterPro" id="IPR006311">
    <property type="entry name" value="TAT_signal"/>
</dbReference>
<gene>
    <name evidence="2" type="ordered locus">Sfla_0830</name>
</gene>
<accession>A0A8D3WD69</accession>
<dbReference type="EMBL" id="CP002475">
    <property type="protein sequence ID" value="ADW02290.1"/>
    <property type="molecule type" value="Genomic_DNA"/>
</dbReference>
<feature type="region of interest" description="Disordered" evidence="1">
    <location>
        <begin position="1"/>
        <end position="25"/>
    </location>
</feature>
<dbReference type="PROSITE" id="PS51318">
    <property type="entry name" value="TAT"/>
    <property type="match status" value="1"/>
</dbReference>
<evidence type="ECO:0000313" key="3">
    <source>
        <dbReference type="Proteomes" id="UP000002066"/>
    </source>
</evidence>
<proteinExistence type="predicted"/>
<organism evidence="2 3">
    <name type="scientific">Streptomyces pratensis (strain ATCC 33331 / IAF-45CD)</name>
    <dbReference type="NCBI Taxonomy" id="591167"/>
    <lineage>
        <taxon>Bacteria</taxon>
        <taxon>Bacillati</taxon>
        <taxon>Actinomycetota</taxon>
        <taxon>Actinomycetes</taxon>
        <taxon>Kitasatosporales</taxon>
        <taxon>Streptomycetaceae</taxon>
        <taxon>Streptomyces</taxon>
    </lineage>
</organism>
<dbReference type="Proteomes" id="UP000002066">
    <property type="component" value="Chromosome"/>
</dbReference>
<reference evidence="2 3" key="1">
    <citation type="submission" date="2011-01" db="EMBL/GenBank/DDBJ databases">
        <title>Complete sequence of chromosome of Streptomyces flavogriseus ATCC 33331.</title>
        <authorList>
            <consortium name="US DOE Joint Genome Institute"/>
            <person name="Lucas S."/>
            <person name="Copeland A."/>
            <person name="Lapidus A."/>
            <person name="Cheng J.-F."/>
            <person name="Goodwin L."/>
            <person name="Pitluck S."/>
            <person name="Davenport K."/>
            <person name="Detter J.C."/>
            <person name="Han C."/>
            <person name="Tapia R."/>
            <person name="Land M."/>
            <person name="Hauser L."/>
            <person name="Kyrpides N."/>
            <person name="Ivanova N."/>
            <person name="Ovchinnikova G."/>
            <person name="Pagani I."/>
            <person name="Brumm P."/>
            <person name="Mead D."/>
            <person name="Woyke T."/>
        </authorList>
    </citation>
    <scope>NUCLEOTIDE SEQUENCE [LARGE SCALE GENOMIC DNA]</scope>
    <source>
        <strain evidence="3">ATCC 33331 / IAF-45CD</strain>
    </source>
</reference>
<dbReference type="OrthoDB" id="3928901at2"/>
<dbReference type="AlphaFoldDB" id="A0A8D3WD69"/>
<name>A0A8D3WD69_STRFA</name>
<sequence length="586" mass="62010">MDSGAAERTADGHRPGNGVRKQATSPRRWWSRFAVLTAAAVGAALLTAPTAQAAPAAAQAAPCPQLPCEGSDPGQVTAWQSGGAPKVLKETTLASGTRVVLYTGKPAWDAAAGRTYTWAEVRFGTGVTDGRLWLRAEDNWGDGINIITAVDHPRSYRGTTGTTGMFVYSTSVPRGTYANSACVTDGTQRGCLNQYAAEVVPLGPCAGWCAEVADPKAVPQSDWSYVERADYDRAELPSGASVQQVAGRLKQGSYLGWAEGELPAGGRFWLEAWQGQGRWGQVYSEFTRPGASRTTTGSTRAFSWLPELRACVSDSTGTECTKDEDVMATPPAEAPCAVLPCTGIDPASVTEWMPAYDGDVIEDANIYLGGRLKIYQGRPSWDPYHLYYWGEAELPPGRNDVSATLMKHASGGPDSRNSRPEPLPGGRLTASGTTKMIALDPMSGDEIAGLVVDGKKWAFATHQDDNMYQTSVQGPVGPCAPGQACEGLAADSVTTWASKATEWATATLPNGARVTLSGGRPDWSVTDHYAWAHSASAGVTVWLEDKQPGGAYAKVADAGKLKATDGRWVRACLSDGTTTKCTTPTS</sequence>
<evidence type="ECO:0000313" key="2">
    <source>
        <dbReference type="EMBL" id="ADW02290.1"/>
    </source>
</evidence>
<protein>
    <submittedName>
        <fullName evidence="2">Uncharacterized protein</fullName>
    </submittedName>
</protein>
<feature type="region of interest" description="Disordered" evidence="1">
    <location>
        <begin position="401"/>
        <end position="430"/>
    </location>
</feature>